<keyword evidence="5 7" id="KW-1133">Transmembrane helix</keyword>
<evidence type="ECO:0000256" key="5">
    <source>
        <dbReference type="ARBA" id="ARBA00022989"/>
    </source>
</evidence>
<evidence type="ECO:0000313" key="9">
    <source>
        <dbReference type="Proteomes" id="UP001198163"/>
    </source>
</evidence>
<feature type="transmembrane region" description="Helical" evidence="7">
    <location>
        <begin position="256"/>
        <end position="273"/>
    </location>
</feature>
<dbReference type="Pfam" id="PF01554">
    <property type="entry name" value="MatE"/>
    <property type="match status" value="2"/>
</dbReference>
<organism evidence="8 9">
    <name type="scientific">Teretinema zuelzerae</name>
    <dbReference type="NCBI Taxonomy" id="156"/>
    <lineage>
        <taxon>Bacteria</taxon>
        <taxon>Pseudomonadati</taxon>
        <taxon>Spirochaetota</taxon>
        <taxon>Spirochaetia</taxon>
        <taxon>Spirochaetales</taxon>
        <taxon>Treponemataceae</taxon>
        <taxon>Teretinema</taxon>
    </lineage>
</organism>
<feature type="transmembrane region" description="Helical" evidence="7">
    <location>
        <begin position="314"/>
        <end position="335"/>
    </location>
</feature>
<gene>
    <name evidence="8" type="ORF">K7J14_10245</name>
</gene>
<dbReference type="GO" id="GO:0015297">
    <property type="term" value="F:antiporter activity"/>
    <property type="evidence" value="ECO:0007669"/>
    <property type="project" value="InterPro"/>
</dbReference>
<feature type="transmembrane region" description="Helical" evidence="7">
    <location>
        <begin position="347"/>
        <end position="363"/>
    </location>
</feature>
<accession>A0AAE3JJ44</accession>
<dbReference type="InterPro" id="IPR048279">
    <property type="entry name" value="MdtK-like"/>
</dbReference>
<feature type="transmembrane region" description="Helical" evidence="7">
    <location>
        <begin position="401"/>
        <end position="420"/>
    </location>
</feature>
<feature type="transmembrane region" description="Helical" evidence="7">
    <location>
        <begin position="89"/>
        <end position="110"/>
    </location>
</feature>
<keyword evidence="2" id="KW-0813">Transport</keyword>
<feature type="transmembrane region" description="Helical" evidence="7">
    <location>
        <begin position="160"/>
        <end position="179"/>
    </location>
</feature>
<keyword evidence="3" id="KW-1003">Cell membrane</keyword>
<comment type="caution">
    <text evidence="8">The sequence shown here is derived from an EMBL/GenBank/DDBJ whole genome shotgun (WGS) entry which is preliminary data.</text>
</comment>
<evidence type="ECO:0000256" key="1">
    <source>
        <dbReference type="ARBA" id="ARBA00004651"/>
    </source>
</evidence>
<dbReference type="PIRSF" id="PIRSF006603">
    <property type="entry name" value="DinF"/>
    <property type="match status" value="1"/>
</dbReference>
<sequence>MKTLTPAPRLNLIHLAWPMFIEELTGGITSFADTWFTSMISDEAAASVGILGPILMLGYFILPQFTSAGTSVASQYIGAGEKHKIIPTWVANILISTISGTVLAAVLFAFSGSIGLWLGMTESQNAHAQAYLSVIAFNFIIVGLRNSYASILASQTLTRWNMVASIVTNLINVPLNYALMSGWGIFPEMGLRGIALATVISYFIGFLIIFFMVHVKLGIRFREEGMGKRIREVVPPILKVGIPTAMEPFSYTMQSFVVSMIIIRLGTVSMAANTYVNKFIFLDQAASWALTMGGQILISHHLGANRIEDVRKEFWRIAGIIAGFALLIMLPIFLLRGPLLAFFTRDPEILALSAVLLGFSVLMEPIRSMNILGGVALKSVGDGVFSVVISLVFMWGLVPLLVLAVSAGWGIVGVWSCLLLDETVRALINAWRWKSGRWIGKRVIDEKGN</sequence>
<feature type="transmembrane region" description="Helical" evidence="7">
    <location>
        <begin position="199"/>
        <end position="219"/>
    </location>
</feature>
<keyword evidence="6 7" id="KW-0472">Membrane</keyword>
<dbReference type="PANTHER" id="PTHR42925:SF2">
    <property type="entry name" value="NA+ DRIVEN MULTIDRUG EFFLUX PUMP"/>
    <property type="match status" value="1"/>
</dbReference>
<keyword evidence="9" id="KW-1185">Reference proteome</keyword>
<dbReference type="Proteomes" id="UP001198163">
    <property type="component" value="Unassembled WGS sequence"/>
</dbReference>
<keyword evidence="4 7" id="KW-0812">Transmembrane</keyword>
<feature type="transmembrane region" description="Helical" evidence="7">
    <location>
        <begin position="375"/>
        <end position="395"/>
    </location>
</feature>
<dbReference type="EMBL" id="JAINWA010000003">
    <property type="protein sequence ID" value="MCD1655078.1"/>
    <property type="molecule type" value="Genomic_DNA"/>
</dbReference>
<dbReference type="GO" id="GO:0042910">
    <property type="term" value="F:xenobiotic transmembrane transporter activity"/>
    <property type="evidence" value="ECO:0007669"/>
    <property type="project" value="InterPro"/>
</dbReference>
<dbReference type="CDD" id="cd13134">
    <property type="entry name" value="MATE_like_8"/>
    <property type="match status" value="1"/>
</dbReference>
<dbReference type="PANTHER" id="PTHR42925">
    <property type="entry name" value="MULTIDRUG AND TOXIN EFFLUX PROTEIN MATE FAMILY"/>
    <property type="match status" value="1"/>
</dbReference>
<dbReference type="NCBIfam" id="TIGR00797">
    <property type="entry name" value="matE"/>
    <property type="match status" value="1"/>
</dbReference>
<dbReference type="GO" id="GO:0005886">
    <property type="term" value="C:plasma membrane"/>
    <property type="evidence" value="ECO:0007669"/>
    <property type="project" value="UniProtKB-SubCell"/>
</dbReference>
<dbReference type="InterPro" id="IPR002528">
    <property type="entry name" value="MATE_fam"/>
</dbReference>
<evidence type="ECO:0000256" key="6">
    <source>
        <dbReference type="ARBA" id="ARBA00023136"/>
    </source>
</evidence>
<comment type="subcellular location">
    <subcellularLocation>
        <location evidence="1">Cell membrane</location>
        <topology evidence="1">Multi-pass membrane protein</topology>
    </subcellularLocation>
</comment>
<dbReference type="RefSeq" id="WP_230755860.1">
    <property type="nucleotide sequence ID" value="NZ_JAINWA010000003.1"/>
</dbReference>
<evidence type="ECO:0000256" key="4">
    <source>
        <dbReference type="ARBA" id="ARBA00022692"/>
    </source>
</evidence>
<dbReference type="AlphaFoldDB" id="A0AAE3JJ44"/>
<evidence type="ECO:0000256" key="2">
    <source>
        <dbReference type="ARBA" id="ARBA00022448"/>
    </source>
</evidence>
<evidence type="ECO:0000313" key="8">
    <source>
        <dbReference type="EMBL" id="MCD1655078.1"/>
    </source>
</evidence>
<feature type="transmembrane region" description="Helical" evidence="7">
    <location>
        <begin position="12"/>
        <end position="32"/>
    </location>
</feature>
<dbReference type="InterPro" id="IPR047135">
    <property type="entry name" value="YsiQ"/>
</dbReference>
<feature type="transmembrane region" description="Helical" evidence="7">
    <location>
        <begin position="44"/>
        <end position="62"/>
    </location>
</feature>
<proteinExistence type="predicted"/>
<name>A0AAE3JJ44_9SPIR</name>
<feature type="transmembrane region" description="Helical" evidence="7">
    <location>
        <begin position="285"/>
        <end position="302"/>
    </location>
</feature>
<evidence type="ECO:0000256" key="3">
    <source>
        <dbReference type="ARBA" id="ARBA00022475"/>
    </source>
</evidence>
<reference evidence="8" key="1">
    <citation type="submission" date="2021-08" db="EMBL/GenBank/DDBJ databases">
        <title>Comparative analyses of Brucepasteria parasyntrophica and Teretinema zuelzerae.</title>
        <authorList>
            <person name="Song Y."/>
            <person name="Brune A."/>
        </authorList>
    </citation>
    <scope>NUCLEOTIDE SEQUENCE</scope>
    <source>
        <strain evidence="8">DSM 1903</strain>
    </source>
</reference>
<protein>
    <submittedName>
        <fullName evidence="8">MATE family efflux transporter</fullName>
    </submittedName>
</protein>
<feature type="transmembrane region" description="Helical" evidence="7">
    <location>
        <begin position="130"/>
        <end position="148"/>
    </location>
</feature>
<evidence type="ECO:0000256" key="7">
    <source>
        <dbReference type="SAM" id="Phobius"/>
    </source>
</evidence>